<keyword evidence="9" id="KW-0503">Monooxygenase</keyword>
<sequence>MKLQFLSLAVIVLQTSAVFAHWNYDRIIVNGKIIGEPYQYVRRTNNSNSPLQNVNSTDMRCNSGASSGTVLNTQTYTVAAGDTLGFAVKDTFGHPGPQQVYISKAPETAAAYDGSGEWTKIYSLTYSLNASEGGASDGILKWATHRARTFNFKLPTELPAGEYLLRAEGLALHAAHKPDKSQFYVACAQINVIGGGARVPGPTLKFPGGYQWNSTGVLIPQFWSLITNYTAPGPKLWPEGTNEAHVLDGTKKTSPD</sequence>
<dbReference type="Pfam" id="PF03443">
    <property type="entry name" value="AA9"/>
    <property type="match status" value="1"/>
</dbReference>
<comment type="subcellular location">
    <subcellularLocation>
        <location evidence="2">Secreted</location>
    </subcellularLocation>
</comment>
<comment type="similarity">
    <text evidence="13">Belongs to the polysaccharide monooxygenase AA9 family.</text>
</comment>
<feature type="domain" description="Auxiliary Activity family 9 catalytic" evidence="17">
    <location>
        <begin position="21"/>
        <end position="219"/>
    </location>
</feature>
<evidence type="ECO:0000256" key="6">
    <source>
        <dbReference type="ARBA" id="ARBA00023001"/>
    </source>
</evidence>
<evidence type="ECO:0000256" key="2">
    <source>
        <dbReference type="ARBA" id="ARBA00004613"/>
    </source>
</evidence>
<dbReference type="PANTHER" id="PTHR33353">
    <property type="entry name" value="PUTATIVE (AFU_ORTHOLOGUE AFUA_1G12560)-RELATED"/>
    <property type="match status" value="1"/>
</dbReference>
<dbReference type="AlphaFoldDB" id="A0A6A5R404"/>
<dbReference type="GO" id="GO:0005576">
    <property type="term" value="C:extracellular region"/>
    <property type="evidence" value="ECO:0007669"/>
    <property type="project" value="UniProtKB-SubCell"/>
</dbReference>
<dbReference type="PANTHER" id="PTHR33353:SF10">
    <property type="entry name" value="ENDO-BETA-1,4-GLUCANASE D"/>
    <property type="match status" value="1"/>
</dbReference>
<organism evidence="18 19">
    <name type="scientific">Ampelomyces quisqualis</name>
    <name type="common">Powdery mildew agent</name>
    <dbReference type="NCBI Taxonomy" id="50730"/>
    <lineage>
        <taxon>Eukaryota</taxon>
        <taxon>Fungi</taxon>
        <taxon>Dikarya</taxon>
        <taxon>Ascomycota</taxon>
        <taxon>Pezizomycotina</taxon>
        <taxon>Dothideomycetes</taxon>
        <taxon>Pleosporomycetidae</taxon>
        <taxon>Pleosporales</taxon>
        <taxon>Pleosporineae</taxon>
        <taxon>Phaeosphaeriaceae</taxon>
        <taxon>Ampelomyces</taxon>
    </lineage>
</organism>
<dbReference type="GO" id="GO:0004497">
    <property type="term" value="F:monooxygenase activity"/>
    <property type="evidence" value="ECO:0007669"/>
    <property type="project" value="UniProtKB-KW"/>
</dbReference>
<evidence type="ECO:0000313" key="18">
    <source>
        <dbReference type="EMBL" id="KAF1921516.1"/>
    </source>
</evidence>
<keyword evidence="19" id="KW-1185">Reference proteome</keyword>
<evidence type="ECO:0000256" key="3">
    <source>
        <dbReference type="ARBA" id="ARBA00022525"/>
    </source>
</evidence>
<dbReference type="Gene3D" id="2.70.50.70">
    <property type="match status" value="1"/>
</dbReference>
<evidence type="ECO:0000256" key="1">
    <source>
        <dbReference type="ARBA" id="ARBA00001973"/>
    </source>
</evidence>
<dbReference type="OrthoDB" id="6038816at2759"/>
<keyword evidence="7" id="KW-0560">Oxidoreductase</keyword>
<evidence type="ECO:0000256" key="4">
    <source>
        <dbReference type="ARBA" id="ARBA00022723"/>
    </source>
</evidence>
<proteinExistence type="inferred from homology"/>
<evidence type="ECO:0000313" key="19">
    <source>
        <dbReference type="Proteomes" id="UP000800096"/>
    </source>
</evidence>
<keyword evidence="6" id="KW-0136">Cellulose degradation</keyword>
<evidence type="ECO:0000256" key="14">
    <source>
        <dbReference type="ARBA" id="ARBA00045077"/>
    </source>
</evidence>
<keyword evidence="10" id="KW-1015">Disulfide bond</keyword>
<gene>
    <name evidence="18" type="ORF">BDU57DRAFT_52182</name>
</gene>
<feature type="signal peptide" evidence="16">
    <location>
        <begin position="1"/>
        <end position="20"/>
    </location>
</feature>
<dbReference type="GO" id="GO:0030245">
    <property type="term" value="P:cellulose catabolic process"/>
    <property type="evidence" value="ECO:0007669"/>
    <property type="project" value="UniProtKB-KW"/>
</dbReference>
<evidence type="ECO:0000256" key="10">
    <source>
        <dbReference type="ARBA" id="ARBA00023157"/>
    </source>
</evidence>
<evidence type="ECO:0000256" key="16">
    <source>
        <dbReference type="SAM" id="SignalP"/>
    </source>
</evidence>
<reference evidence="18" key="1">
    <citation type="journal article" date="2020" name="Stud. Mycol.">
        <title>101 Dothideomycetes genomes: a test case for predicting lifestyles and emergence of pathogens.</title>
        <authorList>
            <person name="Haridas S."/>
            <person name="Albert R."/>
            <person name="Binder M."/>
            <person name="Bloem J."/>
            <person name="Labutti K."/>
            <person name="Salamov A."/>
            <person name="Andreopoulos B."/>
            <person name="Baker S."/>
            <person name="Barry K."/>
            <person name="Bills G."/>
            <person name="Bluhm B."/>
            <person name="Cannon C."/>
            <person name="Castanera R."/>
            <person name="Culley D."/>
            <person name="Daum C."/>
            <person name="Ezra D."/>
            <person name="Gonzalez J."/>
            <person name="Henrissat B."/>
            <person name="Kuo A."/>
            <person name="Liang C."/>
            <person name="Lipzen A."/>
            <person name="Lutzoni F."/>
            <person name="Magnuson J."/>
            <person name="Mondo S."/>
            <person name="Nolan M."/>
            <person name="Ohm R."/>
            <person name="Pangilinan J."/>
            <person name="Park H.-J."/>
            <person name="Ramirez L."/>
            <person name="Alfaro M."/>
            <person name="Sun H."/>
            <person name="Tritt A."/>
            <person name="Yoshinaga Y."/>
            <person name="Zwiers L.-H."/>
            <person name="Turgeon B."/>
            <person name="Goodwin S."/>
            <person name="Spatafora J."/>
            <person name="Crous P."/>
            <person name="Grigoriev I."/>
        </authorList>
    </citation>
    <scope>NUCLEOTIDE SEQUENCE</scope>
    <source>
        <strain evidence="18">HMLAC05119</strain>
    </source>
</reference>
<dbReference type="GO" id="GO:0016787">
    <property type="term" value="F:hydrolase activity"/>
    <property type="evidence" value="ECO:0007669"/>
    <property type="project" value="UniProtKB-KW"/>
</dbReference>
<dbReference type="CDD" id="cd21175">
    <property type="entry name" value="LPMO_AA9"/>
    <property type="match status" value="1"/>
</dbReference>
<protein>
    <recommendedName>
        <fullName evidence="15">lytic cellulose monooxygenase (C4-dehydrogenating)</fullName>
        <ecNumber evidence="15">1.14.99.56</ecNumber>
    </recommendedName>
</protein>
<keyword evidence="8" id="KW-0186">Copper</keyword>
<keyword evidence="5 16" id="KW-0732">Signal</keyword>
<evidence type="ECO:0000256" key="7">
    <source>
        <dbReference type="ARBA" id="ARBA00023002"/>
    </source>
</evidence>
<evidence type="ECO:0000256" key="5">
    <source>
        <dbReference type="ARBA" id="ARBA00022729"/>
    </source>
</evidence>
<keyword evidence="4" id="KW-0479">Metal-binding</keyword>
<keyword evidence="3" id="KW-0964">Secreted</keyword>
<evidence type="ECO:0000256" key="8">
    <source>
        <dbReference type="ARBA" id="ARBA00023008"/>
    </source>
</evidence>
<comment type="cofactor">
    <cofactor evidence="1">
        <name>Cu(2+)</name>
        <dbReference type="ChEBI" id="CHEBI:29036"/>
    </cofactor>
</comment>
<accession>A0A6A5R404</accession>
<keyword evidence="12" id="KW-0624">Polysaccharide degradation</keyword>
<evidence type="ECO:0000256" key="15">
    <source>
        <dbReference type="ARBA" id="ARBA00047174"/>
    </source>
</evidence>
<dbReference type="InterPro" id="IPR049892">
    <property type="entry name" value="AA9"/>
</dbReference>
<keyword evidence="18" id="KW-0378">Hydrolase</keyword>
<evidence type="ECO:0000256" key="12">
    <source>
        <dbReference type="ARBA" id="ARBA00023326"/>
    </source>
</evidence>
<dbReference type="GO" id="GO:0046872">
    <property type="term" value="F:metal ion binding"/>
    <property type="evidence" value="ECO:0007669"/>
    <property type="project" value="UniProtKB-KW"/>
</dbReference>
<evidence type="ECO:0000259" key="17">
    <source>
        <dbReference type="Pfam" id="PF03443"/>
    </source>
</evidence>
<keyword evidence="11" id="KW-0119">Carbohydrate metabolism</keyword>
<evidence type="ECO:0000256" key="13">
    <source>
        <dbReference type="ARBA" id="ARBA00044502"/>
    </source>
</evidence>
<dbReference type="Proteomes" id="UP000800096">
    <property type="component" value="Unassembled WGS sequence"/>
</dbReference>
<dbReference type="EMBL" id="ML979132">
    <property type="protein sequence ID" value="KAF1921516.1"/>
    <property type="molecule type" value="Genomic_DNA"/>
</dbReference>
<name>A0A6A5R404_AMPQU</name>
<dbReference type="EC" id="1.14.99.56" evidence="15"/>
<comment type="catalytic activity">
    <reaction evidence="14">
        <text>[(1-&gt;4)-beta-D-glucosyl]n+m + reduced acceptor + O2 = 4-dehydro-beta-D-glucosyl-[(1-&gt;4)-beta-D-glucosyl]n-1 + [(1-&gt;4)-beta-D-glucosyl]m + acceptor + H2O.</text>
        <dbReference type="EC" id="1.14.99.56"/>
    </reaction>
</comment>
<evidence type="ECO:0000256" key="9">
    <source>
        <dbReference type="ARBA" id="ARBA00023033"/>
    </source>
</evidence>
<evidence type="ECO:0000256" key="11">
    <source>
        <dbReference type="ARBA" id="ARBA00023277"/>
    </source>
</evidence>
<dbReference type="InterPro" id="IPR005103">
    <property type="entry name" value="AA9_LPMO"/>
</dbReference>
<feature type="chain" id="PRO_5025627426" description="lytic cellulose monooxygenase (C4-dehydrogenating)" evidence="16">
    <location>
        <begin position="21"/>
        <end position="256"/>
    </location>
</feature>